<feature type="region of interest" description="Disordered" evidence="1">
    <location>
        <begin position="280"/>
        <end position="490"/>
    </location>
</feature>
<feature type="non-terminal residue" evidence="2">
    <location>
        <position position="1"/>
    </location>
</feature>
<evidence type="ECO:0000256" key="1">
    <source>
        <dbReference type="SAM" id="MobiDB-lite"/>
    </source>
</evidence>
<keyword evidence="3" id="KW-1185">Reference proteome</keyword>
<feature type="compositionally biased region" description="Low complexity" evidence="1">
    <location>
        <begin position="413"/>
        <end position="433"/>
    </location>
</feature>
<feature type="compositionally biased region" description="Low complexity" evidence="1">
    <location>
        <begin position="785"/>
        <end position="801"/>
    </location>
</feature>
<feature type="compositionally biased region" description="Low complexity" evidence="1">
    <location>
        <begin position="363"/>
        <end position="398"/>
    </location>
</feature>
<feature type="region of interest" description="Disordered" evidence="1">
    <location>
        <begin position="520"/>
        <end position="543"/>
    </location>
</feature>
<gene>
    <name evidence="2" type="ORF">OC842_007697</name>
</gene>
<dbReference type="AlphaFoldDB" id="A0AAN6JGH7"/>
<accession>A0AAN6JGH7</accession>
<evidence type="ECO:0000313" key="2">
    <source>
        <dbReference type="EMBL" id="KAK0518746.1"/>
    </source>
</evidence>
<comment type="caution">
    <text evidence="2">The sequence shown here is derived from an EMBL/GenBank/DDBJ whole genome shotgun (WGS) entry which is preliminary data.</text>
</comment>
<name>A0AAN6JGH7_9BASI</name>
<feature type="compositionally biased region" description="Polar residues" evidence="1">
    <location>
        <begin position="292"/>
        <end position="305"/>
    </location>
</feature>
<organism evidence="2 3">
    <name type="scientific">Tilletia horrida</name>
    <dbReference type="NCBI Taxonomy" id="155126"/>
    <lineage>
        <taxon>Eukaryota</taxon>
        <taxon>Fungi</taxon>
        <taxon>Dikarya</taxon>
        <taxon>Basidiomycota</taxon>
        <taxon>Ustilaginomycotina</taxon>
        <taxon>Exobasidiomycetes</taxon>
        <taxon>Tilletiales</taxon>
        <taxon>Tilletiaceae</taxon>
        <taxon>Tilletia</taxon>
    </lineage>
</organism>
<feature type="region of interest" description="Disordered" evidence="1">
    <location>
        <begin position="778"/>
        <end position="819"/>
    </location>
</feature>
<proteinExistence type="predicted"/>
<feature type="compositionally biased region" description="Low complexity" evidence="1">
    <location>
        <begin position="450"/>
        <end position="462"/>
    </location>
</feature>
<protein>
    <submittedName>
        <fullName evidence="2">Uncharacterized protein</fullName>
    </submittedName>
</protein>
<dbReference type="Proteomes" id="UP001176521">
    <property type="component" value="Unassembled WGS sequence"/>
</dbReference>
<sequence>TQGNFHTDRQFDFFATPEGAVDLRRRPPALNAQEARTAKTALTPDLPFLPANLEFVASRKILEHAGTKPDVYASANLLARLTTSFVHEGQRSRDTRIGALRSGPSIFLKFGDSFGRSEQDELLQQLAEELGAQARHGGHFYRLNVVRLGNFRLATSGKVDFFGPRGPLQLRSVSTRRPSGPEELMASKLLDAGQSINVLNDGTSAEIGPWSFHTVEYSQAVRNDAERARWAALEAFLKDTQQALRQDGFYTVTLKMVDKVVEYDKFFADVGKRSFDVLRSPTESATGPRYFNSASKTQGNATSPASKDVQQQQSSPSVQSSWRRQPLPAQDHIWARERTRRDQQPRDQQLRHQEQQQRRQEGGQEQQPQQSQHPSQTLQPKAQQQQAQQQHSSLQPQAQEREQARHSARQHGQEQLQQQAQAQQQHSSLQPQAQEREQARHPARQHGQEQRPPLQQPQHQQPQPQPQPPPQHTHRAQKQRQTRPPTTMVDVFGGTLDPALTALYSMPDTFENRLRAQLAKKRDVDKGPQQLETTKGISIDRQREHEEERNSFVAQCRQLPAPTLSEEEMQSIGTFVANAIVNEAPRHFRRDKDMLLISTGIPGGILYAPGLHHEKHASGWPLWLVVFIHYLPIGLRMLVLNAAGKGARSLNADDILAHSVCHMSQTSSAGVYALQPAGGSIYFGQTERFEARFKDYKHKKLPSQRMESAAEVVDVASWRVGVLIKMDGAIRLARCYMETALILCTRAFRLPSLNTRYIDRLRSDEELERVRLPCEKRKREVTPEQAQSASSSKVQAQPSSSTKRIKLAAAPPRPLRNEDALTLREQEIQERIKDNTFTAHDFPVMKEHNSVIYELYAPVSTSAEVVAHYRKPIQPAHLVKLSGWFMQFWVMENLEAADDHITSLSDLLALYQNAAKQAGIRVEGERSFGECLAACFGVGCSKSFFSRAKGSNRMCNIRRRQTSVALRVRSAFSGRWLQIITSS</sequence>
<reference evidence="2" key="1">
    <citation type="journal article" date="2023" name="PhytoFront">
        <title>Draft Genome Resources of Seven Strains of Tilletia horrida, Causal Agent of Kernel Smut of Rice.</title>
        <authorList>
            <person name="Khanal S."/>
            <person name="Antony Babu S."/>
            <person name="Zhou X.G."/>
        </authorList>
    </citation>
    <scope>NUCLEOTIDE SEQUENCE</scope>
    <source>
        <strain evidence="2">TX3</strain>
    </source>
</reference>
<dbReference type="EMBL" id="JAPDMQ010001185">
    <property type="protein sequence ID" value="KAK0518746.1"/>
    <property type="molecule type" value="Genomic_DNA"/>
</dbReference>
<feature type="compositionally biased region" description="Basic residues" evidence="1">
    <location>
        <begin position="472"/>
        <end position="481"/>
    </location>
</feature>
<feature type="compositionally biased region" description="Basic and acidic residues" evidence="1">
    <location>
        <begin position="333"/>
        <end position="362"/>
    </location>
</feature>
<evidence type="ECO:0000313" key="3">
    <source>
        <dbReference type="Proteomes" id="UP001176521"/>
    </source>
</evidence>
<feature type="compositionally biased region" description="Low complexity" evidence="1">
    <location>
        <begin position="309"/>
        <end position="321"/>
    </location>
</feature>